<dbReference type="OrthoDB" id="2763045at2759"/>
<dbReference type="Gene3D" id="3.80.10.10">
    <property type="entry name" value="Ribonuclease Inhibitor"/>
    <property type="match status" value="1"/>
</dbReference>
<feature type="compositionally biased region" description="Low complexity" evidence="1">
    <location>
        <begin position="460"/>
        <end position="494"/>
    </location>
</feature>
<dbReference type="Proteomes" id="UP000230002">
    <property type="component" value="Unassembled WGS sequence"/>
</dbReference>
<reference evidence="2 3" key="1">
    <citation type="journal article" date="2015" name="Sci. Rep.">
        <title>Chromosome-level genome map provides insights into diverse defense mechanisms in the medicinal fungus Ganoderma sinense.</title>
        <authorList>
            <person name="Zhu Y."/>
            <person name="Xu J."/>
            <person name="Sun C."/>
            <person name="Zhou S."/>
            <person name="Xu H."/>
            <person name="Nelson D.R."/>
            <person name="Qian J."/>
            <person name="Song J."/>
            <person name="Luo H."/>
            <person name="Xiang L."/>
            <person name="Li Y."/>
            <person name="Xu Z."/>
            <person name="Ji A."/>
            <person name="Wang L."/>
            <person name="Lu S."/>
            <person name="Hayward A."/>
            <person name="Sun W."/>
            <person name="Li X."/>
            <person name="Schwartz D.C."/>
            <person name="Wang Y."/>
            <person name="Chen S."/>
        </authorList>
    </citation>
    <scope>NUCLEOTIDE SEQUENCE [LARGE SCALE GENOMIC DNA]</scope>
    <source>
        <strain evidence="2 3">ZZ0214-1</strain>
    </source>
</reference>
<keyword evidence="3" id="KW-1185">Reference proteome</keyword>
<protein>
    <recommendedName>
        <fullName evidence="4">F-box domain-containing protein</fullName>
    </recommendedName>
</protein>
<evidence type="ECO:0000313" key="3">
    <source>
        <dbReference type="Proteomes" id="UP000230002"/>
    </source>
</evidence>
<sequence length="552" mass="61276">MASSGSLDVATFLDIRRPQRYRAIPRLDIDVLQAICSSIACVHDLLSVSQTCSLMWRIATREVLHTHTIRLTSSKAIRSFRMFILNRKATHAHHVRSLAISGSSTWYTGPPLCFDDAAADFLMDILDCTVKLDSLHLSLTSQSLRVDPARIAAVFAGLSSLTSLSLKDPGQRWAHHALDALKAPLRIRALTVHAERKLVIQPVLQPGPYFRTFLRFSTSSTLTSLRLDQAPIYDDSSFPHLPQFHSVRSLAITGPLERAPRLAALLHLFPSLDDTLYLRQSVRTGIQLFIDPSASSDVREQNRRAQDAFRWARLDRLDCNAEIAGVLALRCPVRHLTIDRFDVKAVEAVQPKHLVVASLLLPFYLGPAELWRTRPAHPYLTHLVLIWSFHSHDSLSGSTPFPPPDLSADIAFERLVQTISLFGSATHVRLVFYYDNLKKGPGEDKLERFMRDIRARARPSLAARSCSSRPRPASSQPVPGCATSSSPPRAATVPVPRPRSRPSAAGTMLAHGGSSNLHLERMASREIDREGGPGATRAGRRGRLLRKYATAR</sequence>
<dbReference type="AlphaFoldDB" id="A0A2G8S2Y5"/>
<evidence type="ECO:0008006" key="4">
    <source>
        <dbReference type="Google" id="ProtNLM"/>
    </source>
</evidence>
<dbReference type="EMBL" id="AYKW01000032">
    <property type="protein sequence ID" value="PIL27908.1"/>
    <property type="molecule type" value="Genomic_DNA"/>
</dbReference>
<gene>
    <name evidence="2" type="ORF">GSI_09943</name>
</gene>
<proteinExistence type="predicted"/>
<organism evidence="2 3">
    <name type="scientific">Ganoderma sinense ZZ0214-1</name>
    <dbReference type="NCBI Taxonomy" id="1077348"/>
    <lineage>
        <taxon>Eukaryota</taxon>
        <taxon>Fungi</taxon>
        <taxon>Dikarya</taxon>
        <taxon>Basidiomycota</taxon>
        <taxon>Agaricomycotina</taxon>
        <taxon>Agaricomycetes</taxon>
        <taxon>Polyporales</taxon>
        <taxon>Polyporaceae</taxon>
        <taxon>Ganoderma</taxon>
    </lineage>
</organism>
<evidence type="ECO:0000313" key="2">
    <source>
        <dbReference type="EMBL" id="PIL27908.1"/>
    </source>
</evidence>
<dbReference type="InterPro" id="IPR032675">
    <property type="entry name" value="LRR_dom_sf"/>
</dbReference>
<name>A0A2G8S2Y5_9APHY</name>
<comment type="caution">
    <text evidence="2">The sequence shown here is derived from an EMBL/GenBank/DDBJ whole genome shotgun (WGS) entry which is preliminary data.</text>
</comment>
<feature type="region of interest" description="Disordered" evidence="1">
    <location>
        <begin position="460"/>
        <end position="552"/>
    </location>
</feature>
<accession>A0A2G8S2Y5</accession>
<evidence type="ECO:0000256" key="1">
    <source>
        <dbReference type="SAM" id="MobiDB-lite"/>
    </source>
</evidence>
<feature type="compositionally biased region" description="Basic and acidic residues" evidence="1">
    <location>
        <begin position="518"/>
        <end position="531"/>
    </location>
</feature>